<reference evidence="11 12" key="1">
    <citation type="submission" date="2016-07" db="EMBL/GenBank/DDBJ databases">
        <title>Genomic analysis of zinc-resistant bacterium Mucilaginibacter pedocola TBZ30.</title>
        <authorList>
            <person name="Huang J."/>
            <person name="Tang J."/>
        </authorList>
    </citation>
    <scope>NUCLEOTIDE SEQUENCE [LARGE SCALE GENOMIC DNA]</scope>
    <source>
        <strain evidence="11 12">TBZ30</strain>
    </source>
</reference>
<keyword evidence="11" id="KW-0012">Acyltransferase</keyword>
<keyword evidence="2 10" id="KW-0444">Lipid biosynthesis</keyword>
<keyword evidence="6 10" id="KW-0443">Lipid metabolism</keyword>
<name>A0A1S9PEB5_9SPHI</name>
<evidence type="ECO:0000256" key="7">
    <source>
        <dbReference type="ARBA" id="ARBA00023136"/>
    </source>
</evidence>
<keyword evidence="9 10" id="KW-1208">Phospholipid metabolism</keyword>
<gene>
    <name evidence="10" type="primary">plsY</name>
    <name evidence="11" type="ORF">BC343_28655</name>
</gene>
<accession>A0A1S9PEB5</accession>
<dbReference type="NCBIfam" id="TIGR00023">
    <property type="entry name" value="glycerol-3-phosphate 1-O-acyltransferase PlsY"/>
    <property type="match status" value="1"/>
</dbReference>
<dbReference type="GO" id="GO:0008654">
    <property type="term" value="P:phospholipid biosynthetic process"/>
    <property type="evidence" value="ECO:0007669"/>
    <property type="project" value="UniProtKB-UniRule"/>
</dbReference>
<dbReference type="GO" id="GO:0043772">
    <property type="term" value="F:acyl-phosphate glycerol-3-phosphate acyltransferase activity"/>
    <property type="evidence" value="ECO:0007669"/>
    <property type="project" value="UniProtKB-UniRule"/>
</dbReference>
<comment type="subcellular location">
    <subcellularLocation>
        <location evidence="10">Cell membrane</location>
        <topology evidence="10">Multi-pass membrane protein</topology>
    </subcellularLocation>
</comment>
<feature type="transmembrane region" description="Helical" evidence="10">
    <location>
        <begin position="7"/>
        <end position="30"/>
    </location>
</feature>
<proteinExistence type="inferred from homology"/>
<comment type="pathway">
    <text evidence="10">Lipid metabolism; phospholipid metabolism.</text>
</comment>
<dbReference type="PANTHER" id="PTHR30309">
    <property type="entry name" value="INNER MEMBRANE PROTEIN YGIH"/>
    <property type="match status" value="1"/>
</dbReference>
<evidence type="ECO:0000256" key="8">
    <source>
        <dbReference type="ARBA" id="ARBA00023209"/>
    </source>
</evidence>
<evidence type="ECO:0000256" key="9">
    <source>
        <dbReference type="ARBA" id="ARBA00023264"/>
    </source>
</evidence>
<comment type="similarity">
    <text evidence="10">Belongs to the PlsY family.</text>
</comment>
<dbReference type="Proteomes" id="UP000189739">
    <property type="component" value="Unassembled WGS sequence"/>
</dbReference>
<sequence>MLSIYSILALILAYCFGSIPTAVWIGQAFYGIDVREYGSGNAGATNTFRVLGKKAGIPVMLLDILKGWTATNLAYIIGVSTTGGYHSVAFVNYSLALGIAAVMGHLFPIFAGFRGGKGVATLFGMILAINLQASLLCVLVFLIVLLLTQYVSLASITAGFTYPIGVTFIFPVSTRSVVIYGMCIFLLILVTHQKNIERLLRGKESKVNLFKKKTTA</sequence>
<keyword evidence="7 10" id="KW-0472">Membrane</keyword>
<keyword evidence="1 10" id="KW-1003">Cell membrane</keyword>
<evidence type="ECO:0000313" key="11">
    <source>
        <dbReference type="EMBL" id="OOQ59292.1"/>
    </source>
</evidence>
<keyword evidence="12" id="KW-1185">Reference proteome</keyword>
<dbReference type="RefSeq" id="WP_078348788.1">
    <property type="nucleotide sequence ID" value="NZ_MBTF01000014.1"/>
</dbReference>
<evidence type="ECO:0000256" key="3">
    <source>
        <dbReference type="ARBA" id="ARBA00022679"/>
    </source>
</evidence>
<evidence type="ECO:0000313" key="12">
    <source>
        <dbReference type="Proteomes" id="UP000189739"/>
    </source>
</evidence>
<evidence type="ECO:0000256" key="1">
    <source>
        <dbReference type="ARBA" id="ARBA00022475"/>
    </source>
</evidence>
<organism evidence="11 12">
    <name type="scientific">Mucilaginibacter pedocola</name>
    <dbReference type="NCBI Taxonomy" id="1792845"/>
    <lineage>
        <taxon>Bacteria</taxon>
        <taxon>Pseudomonadati</taxon>
        <taxon>Bacteroidota</taxon>
        <taxon>Sphingobacteriia</taxon>
        <taxon>Sphingobacteriales</taxon>
        <taxon>Sphingobacteriaceae</taxon>
        <taxon>Mucilaginibacter</taxon>
    </lineage>
</organism>
<keyword evidence="8 10" id="KW-0594">Phospholipid biosynthesis</keyword>
<dbReference type="OrthoDB" id="9777124at2"/>
<comment type="function">
    <text evidence="10">Catalyzes the transfer of an acyl group from acyl-phosphate (acyl-PO(4)) to glycerol-3-phosphate (G3P) to form lysophosphatidic acid (LPA). This enzyme utilizes acyl-phosphate as fatty acyl donor, but not acyl-CoA or acyl-ACP.</text>
</comment>
<dbReference type="AlphaFoldDB" id="A0A1S9PEB5"/>
<evidence type="ECO:0000256" key="10">
    <source>
        <dbReference type="HAMAP-Rule" id="MF_01043"/>
    </source>
</evidence>
<keyword evidence="5 10" id="KW-1133">Transmembrane helix</keyword>
<dbReference type="STRING" id="1792845.BC343_28655"/>
<dbReference type="Pfam" id="PF02660">
    <property type="entry name" value="G3P_acyltransf"/>
    <property type="match status" value="1"/>
</dbReference>
<dbReference type="GO" id="GO:0005886">
    <property type="term" value="C:plasma membrane"/>
    <property type="evidence" value="ECO:0007669"/>
    <property type="project" value="UniProtKB-SubCell"/>
</dbReference>
<dbReference type="UniPathway" id="UPA00085"/>
<comment type="subunit">
    <text evidence="10">Probably interacts with PlsX.</text>
</comment>
<evidence type="ECO:0000256" key="5">
    <source>
        <dbReference type="ARBA" id="ARBA00022989"/>
    </source>
</evidence>
<feature type="transmembrane region" description="Helical" evidence="10">
    <location>
        <begin position="168"/>
        <end position="191"/>
    </location>
</feature>
<dbReference type="InterPro" id="IPR003811">
    <property type="entry name" value="G3P_acylTferase_PlsY"/>
</dbReference>
<evidence type="ECO:0000256" key="4">
    <source>
        <dbReference type="ARBA" id="ARBA00022692"/>
    </source>
</evidence>
<evidence type="ECO:0000256" key="6">
    <source>
        <dbReference type="ARBA" id="ARBA00023098"/>
    </source>
</evidence>
<dbReference type="EC" id="2.3.1.275" evidence="10"/>
<dbReference type="SMART" id="SM01207">
    <property type="entry name" value="G3P_acyltransf"/>
    <property type="match status" value="1"/>
</dbReference>
<keyword evidence="3 10" id="KW-0808">Transferase</keyword>
<comment type="caution">
    <text evidence="11">The sequence shown here is derived from an EMBL/GenBank/DDBJ whole genome shotgun (WGS) entry which is preliminary data.</text>
</comment>
<dbReference type="HAMAP" id="MF_01043">
    <property type="entry name" value="PlsY"/>
    <property type="match status" value="1"/>
</dbReference>
<evidence type="ECO:0000256" key="2">
    <source>
        <dbReference type="ARBA" id="ARBA00022516"/>
    </source>
</evidence>
<keyword evidence="4 10" id="KW-0812">Transmembrane</keyword>
<feature type="transmembrane region" description="Helical" evidence="10">
    <location>
        <begin position="90"/>
        <end position="110"/>
    </location>
</feature>
<comment type="catalytic activity">
    <reaction evidence="10">
        <text>an acyl phosphate + sn-glycerol 3-phosphate = a 1-acyl-sn-glycero-3-phosphate + phosphate</text>
        <dbReference type="Rhea" id="RHEA:34075"/>
        <dbReference type="ChEBI" id="CHEBI:43474"/>
        <dbReference type="ChEBI" id="CHEBI:57597"/>
        <dbReference type="ChEBI" id="CHEBI:57970"/>
        <dbReference type="ChEBI" id="CHEBI:59918"/>
        <dbReference type="EC" id="2.3.1.275"/>
    </reaction>
</comment>
<dbReference type="EMBL" id="MBTF01000014">
    <property type="protein sequence ID" value="OOQ59292.1"/>
    <property type="molecule type" value="Genomic_DNA"/>
</dbReference>
<feature type="transmembrane region" description="Helical" evidence="10">
    <location>
        <begin position="122"/>
        <end position="148"/>
    </location>
</feature>
<protein>
    <recommendedName>
        <fullName evidence="10">Glycerol-3-phosphate acyltransferase</fullName>
    </recommendedName>
    <alternativeName>
        <fullName evidence="10">Acyl-PO4 G3P acyltransferase</fullName>
    </alternativeName>
    <alternativeName>
        <fullName evidence="10">Acyl-phosphate--glycerol-3-phosphate acyltransferase</fullName>
    </alternativeName>
    <alternativeName>
        <fullName evidence="10">G3P acyltransferase</fullName>
        <shortName evidence="10">GPAT</shortName>
        <ecNumber evidence="10">2.3.1.275</ecNumber>
    </alternativeName>
    <alternativeName>
        <fullName evidence="10">Lysophosphatidic acid synthase</fullName>
        <shortName evidence="10">LPA synthase</shortName>
    </alternativeName>
</protein>
<dbReference type="PANTHER" id="PTHR30309:SF0">
    <property type="entry name" value="GLYCEROL-3-PHOSPHATE ACYLTRANSFERASE-RELATED"/>
    <property type="match status" value="1"/>
</dbReference>